<comment type="catalytic activity">
    <reaction evidence="1">
        <text>DNA(n) + a 2'-deoxyribonucleoside 5'-triphosphate = DNA(n+1) + diphosphate</text>
        <dbReference type="Rhea" id="RHEA:22508"/>
        <dbReference type="Rhea" id="RHEA-COMP:17339"/>
        <dbReference type="Rhea" id="RHEA-COMP:17340"/>
        <dbReference type="ChEBI" id="CHEBI:33019"/>
        <dbReference type="ChEBI" id="CHEBI:61560"/>
        <dbReference type="ChEBI" id="CHEBI:173112"/>
        <dbReference type="EC" id="2.7.7.7"/>
    </reaction>
</comment>
<reference evidence="5" key="2">
    <citation type="submission" date="2025-08" db="UniProtKB">
        <authorList>
            <consortium name="RefSeq"/>
        </authorList>
    </citation>
    <scope>IDENTIFICATION</scope>
    <source>
        <tissue evidence="5">Whole plant</tissue>
    </source>
</reference>
<dbReference type="InterPro" id="IPR056447">
    <property type="entry name" value="REV3_N"/>
</dbReference>
<dbReference type="InterPro" id="IPR012337">
    <property type="entry name" value="RNaseH-like_sf"/>
</dbReference>
<dbReference type="SUPFAM" id="SSF53098">
    <property type="entry name" value="Ribonuclease H-like"/>
    <property type="match status" value="1"/>
</dbReference>
<gene>
    <name evidence="5" type="primary">LOC127739759</name>
</gene>
<dbReference type="FunFam" id="3.30.342.10:FF:000014">
    <property type="entry name" value="DNA polymerase"/>
    <property type="match status" value="1"/>
</dbReference>
<dbReference type="GeneID" id="127739759"/>
<evidence type="ECO:0000313" key="4">
    <source>
        <dbReference type="Proteomes" id="UP000515211"/>
    </source>
</evidence>
<dbReference type="PANTHER" id="PTHR45812:SF1">
    <property type="entry name" value="DNA POLYMERASE ZETA CATALYTIC SUBUNIT"/>
    <property type="match status" value="1"/>
</dbReference>
<dbReference type="GO" id="GO:0003887">
    <property type="term" value="F:DNA-directed DNA polymerase activity"/>
    <property type="evidence" value="ECO:0007669"/>
    <property type="project" value="UniProtKB-EC"/>
</dbReference>
<feature type="domain" description="DNA polymerase delta/zeta catalytic subunit N-terminal" evidence="2">
    <location>
        <begin position="66"/>
        <end position="146"/>
    </location>
</feature>
<dbReference type="PANTHER" id="PTHR45812">
    <property type="entry name" value="DNA POLYMERASE ZETA CATALYTIC SUBUNIT"/>
    <property type="match status" value="1"/>
</dbReference>
<dbReference type="Pfam" id="PF24055">
    <property type="entry name" value="POL3_N"/>
    <property type="match status" value="1"/>
</dbReference>
<protein>
    <submittedName>
        <fullName evidence="5">DNA polymerase zeta catalytic subunit</fullName>
    </submittedName>
</protein>
<dbReference type="GO" id="GO:0000724">
    <property type="term" value="P:double-strand break repair via homologous recombination"/>
    <property type="evidence" value="ECO:0007669"/>
    <property type="project" value="TreeGrafter"/>
</dbReference>
<dbReference type="KEGG" id="adu:127739759"/>
<feature type="domain" description="DNA polymerase zeta catalytic subunit N-terminal" evidence="3">
    <location>
        <begin position="11"/>
        <end position="64"/>
    </location>
</feature>
<dbReference type="GO" id="GO:0005634">
    <property type="term" value="C:nucleus"/>
    <property type="evidence" value="ECO:0007669"/>
    <property type="project" value="TreeGrafter"/>
</dbReference>
<dbReference type="AlphaFoldDB" id="A0A9C6TXW8"/>
<evidence type="ECO:0000313" key="5">
    <source>
        <dbReference type="RefSeq" id="XP_052118782.1"/>
    </source>
</evidence>
<proteinExistence type="predicted"/>
<reference evidence="4" key="1">
    <citation type="journal article" date="2016" name="Nat. Genet.">
        <title>The genome sequences of Arachis duranensis and Arachis ipaensis, the diploid ancestors of cultivated peanut.</title>
        <authorList>
            <person name="Bertioli D.J."/>
            <person name="Cannon S.B."/>
            <person name="Froenicke L."/>
            <person name="Huang G."/>
            <person name="Farmer A.D."/>
            <person name="Cannon E.K."/>
            <person name="Liu X."/>
            <person name="Gao D."/>
            <person name="Clevenger J."/>
            <person name="Dash S."/>
            <person name="Ren L."/>
            <person name="Moretzsohn M.C."/>
            <person name="Shirasawa K."/>
            <person name="Huang W."/>
            <person name="Vidigal B."/>
            <person name="Abernathy B."/>
            <person name="Chu Y."/>
            <person name="Niederhuth C.E."/>
            <person name="Umale P."/>
            <person name="Araujo A.C."/>
            <person name="Kozik A."/>
            <person name="Kim K.D."/>
            <person name="Burow M.D."/>
            <person name="Varshney R.K."/>
            <person name="Wang X."/>
            <person name="Zhang X."/>
            <person name="Barkley N."/>
            <person name="Guimaraes P.M."/>
            <person name="Isobe S."/>
            <person name="Guo B."/>
            <person name="Liao B."/>
            <person name="Stalker H.T."/>
            <person name="Schmitz R.J."/>
            <person name="Scheffler B.E."/>
            <person name="Leal-Bertioli S.C."/>
            <person name="Xun X."/>
            <person name="Jackson S.A."/>
            <person name="Michelmore R."/>
            <person name="Ozias-Akins P."/>
        </authorList>
    </citation>
    <scope>NUCLEOTIDE SEQUENCE [LARGE SCALE GENOMIC DNA]</scope>
    <source>
        <strain evidence="4">cv. V14167</strain>
    </source>
</reference>
<keyword evidence="4" id="KW-1185">Reference proteome</keyword>
<dbReference type="RefSeq" id="XP_052118782.1">
    <property type="nucleotide sequence ID" value="XM_052262822.1"/>
</dbReference>
<name>A0A9C6TXW8_ARADU</name>
<dbReference type="Proteomes" id="UP000515211">
    <property type="component" value="Chromosome 6"/>
</dbReference>
<sequence length="181" mass="20281">MTDSQSNSEIFSVRIVSIDYYMAPPIQGADICYSSFHGGKVKEVPVIRVYGSTPSGQKTCLHIHRALPYMYVPCSDIPLQPDQEGDAYTYKVAASLEKALQLKGSAGSTRQHVHGCSLVRARRFYGYHSFEELFVKIYLYYPQDVSHAANLLLAGAVLDKCLQPHESHIPYILQFLVCSFI</sequence>
<dbReference type="Pfam" id="PF24065">
    <property type="entry name" value="REV3_N"/>
    <property type="match status" value="1"/>
</dbReference>
<dbReference type="InterPro" id="IPR030559">
    <property type="entry name" value="PolZ_Rev3"/>
</dbReference>
<evidence type="ECO:0000259" key="2">
    <source>
        <dbReference type="Pfam" id="PF24055"/>
    </source>
</evidence>
<evidence type="ECO:0000259" key="3">
    <source>
        <dbReference type="Pfam" id="PF24065"/>
    </source>
</evidence>
<dbReference type="GO" id="GO:0016035">
    <property type="term" value="C:zeta DNA polymerase complex"/>
    <property type="evidence" value="ECO:0007669"/>
    <property type="project" value="InterPro"/>
</dbReference>
<organism evidence="4 5">
    <name type="scientific">Arachis duranensis</name>
    <name type="common">Wild peanut</name>
    <dbReference type="NCBI Taxonomy" id="130453"/>
    <lineage>
        <taxon>Eukaryota</taxon>
        <taxon>Viridiplantae</taxon>
        <taxon>Streptophyta</taxon>
        <taxon>Embryophyta</taxon>
        <taxon>Tracheophyta</taxon>
        <taxon>Spermatophyta</taxon>
        <taxon>Magnoliopsida</taxon>
        <taxon>eudicotyledons</taxon>
        <taxon>Gunneridae</taxon>
        <taxon>Pentapetalae</taxon>
        <taxon>rosids</taxon>
        <taxon>fabids</taxon>
        <taxon>Fabales</taxon>
        <taxon>Fabaceae</taxon>
        <taxon>Papilionoideae</taxon>
        <taxon>50 kb inversion clade</taxon>
        <taxon>dalbergioids sensu lato</taxon>
        <taxon>Dalbergieae</taxon>
        <taxon>Pterocarpus clade</taxon>
        <taxon>Arachis</taxon>
    </lineage>
</organism>
<accession>A0A9C6TXW8</accession>
<dbReference type="GO" id="GO:0042276">
    <property type="term" value="P:error-prone translesion synthesis"/>
    <property type="evidence" value="ECO:0007669"/>
    <property type="project" value="TreeGrafter"/>
</dbReference>
<dbReference type="InterPro" id="IPR056435">
    <property type="entry name" value="DPOD/Z_N"/>
</dbReference>
<dbReference type="Gene3D" id="3.30.342.10">
    <property type="entry name" value="DNA Polymerase, chain B, domain 1"/>
    <property type="match status" value="1"/>
</dbReference>
<evidence type="ECO:0000256" key="1">
    <source>
        <dbReference type="ARBA" id="ARBA00049244"/>
    </source>
</evidence>